<name>A0ABS1N5H5_9ACTN</name>
<accession>A0ABS1N5H5</accession>
<organism evidence="2 3">
    <name type="scientific">Streptomyces coffeae</name>
    <dbReference type="NCBI Taxonomy" id="621382"/>
    <lineage>
        <taxon>Bacteria</taxon>
        <taxon>Bacillati</taxon>
        <taxon>Actinomycetota</taxon>
        <taxon>Actinomycetes</taxon>
        <taxon>Kitasatosporales</taxon>
        <taxon>Streptomycetaceae</taxon>
        <taxon>Streptomyces</taxon>
    </lineage>
</organism>
<evidence type="ECO:0008006" key="4">
    <source>
        <dbReference type="Google" id="ProtNLM"/>
    </source>
</evidence>
<feature type="compositionally biased region" description="Basic and acidic residues" evidence="1">
    <location>
        <begin position="51"/>
        <end position="60"/>
    </location>
</feature>
<feature type="compositionally biased region" description="Polar residues" evidence="1">
    <location>
        <begin position="1"/>
        <end position="24"/>
    </location>
</feature>
<dbReference type="RefSeq" id="WP_201870472.1">
    <property type="nucleotide sequence ID" value="NZ_JAERRF010000001.1"/>
</dbReference>
<feature type="region of interest" description="Disordered" evidence="1">
    <location>
        <begin position="1"/>
        <end position="61"/>
    </location>
</feature>
<protein>
    <recommendedName>
        <fullName evidence="4">Nucleotide exchange factor GrpE</fullName>
    </recommendedName>
</protein>
<dbReference type="EMBL" id="JAERRF010000001">
    <property type="protein sequence ID" value="MBL1095169.1"/>
    <property type="molecule type" value="Genomic_DNA"/>
</dbReference>
<comment type="caution">
    <text evidence="2">The sequence shown here is derived from an EMBL/GenBank/DDBJ whole genome shotgun (WGS) entry which is preliminary data.</text>
</comment>
<evidence type="ECO:0000313" key="3">
    <source>
        <dbReference type="Proteomes" id="UP000634229"/>
    </source>
</evidence>
<evidence type="ECO:0000313" key="2">
    <source>
        <dbReference type="EMBL" id="MBL1095169.1"/>
    </source>
</evidence>
<reference evidence="2 3" key="1">
    <citation type="submission" date="2021-01" db="EMBL/GenBank/DDBJ databases">
        <title>WGS of actinomycetes isolated from Thailand.</title>
        <authorList>
            <person name="Thawai C."/>
        </authorList>
    </citation>
    <scope>NUCLEOTIDE SEQUENCE [LARGE SCALE GENOMIC DNA]</scope>
    <source>
        <strain evidence="2 3">CA1R205</strain>
    </source>
</reference>
<evidence type="ECO:0000256" key="1">
    <source>
        <dbReference type="SAM" id="MobiDB-lite"/>
    </source>
</evidence>
<dbReference type="Proteomes" id="UP000634229">
    <property type="component" value="Unassembled WGS sequence"/>
</dbReference>
<keyword evidence="3" id="KW-1185">Reference proteome</keyword>
<proteinExistence type="predicted"/>
<gene>
    <name evidence="2" type="ORF">JK363_00480</name>
</gene>
<sequence>MPSETANTPAATDSSDQGELSSIDSARAATTTPGTTPDPVEERQLAVAEQRATEQSERAEQLQAALDAVHQALNPDGGEGGQDLAQLAAQVADRDKQLADVGAQLRTAQVELAAHRAAAEQGERADRLLNSRSFLDSVAALDPTGPKFEQQLSAAITAAVGARLARHHPGT</sequence>